<reference evidence="1" key="1">
    <citation type="submission" date="2005-04" db="EMBL/GenBank/DDBJ databases">
        <authorList>
            <person name="Town C.D."/>
        </authorList>
    </citation>
    <scope>NUCLEOTIDE SEQUENCE</scope>
</reference>
<proteinExistence type="predicted"/>
<evidence type="ECO:0000313" key="1">
    <source>
        <dbReference type="EMBL" id="ABD33179.1"/>
    </source>
</evidence>
<accession>Q2HRU4</accession>
<dbReference type="AlphaFoldDB" id="Q2HRU4"/>
<gene>
    <name evidence="1" type="ORF">MtrDRAFT_AC157894g1v2</name>
</gene>
<dbReference type="EMBL" id="AC157894">
    <property type="protein sequence ID" value="ABD33179.1"/>
    <property type="molecule type" value="Genomic_DNA"/>
</dbReference>
<protein>
    <submittedName>
        <fullName evidence="1">Uncharacterized protein</fullName>
    </submittedName>
</protein>
<name>Q2HRU4_MEDTR</name>
<organism evidence="1">
    <name type="scientific">Medicago truncatula</name>
    <name type="common">Barrel medic</name>
    <name type="synonym">Medicago tribuloides</name>
    <dbReference type="NCBI Taxonomy" id="3880"/>
    <lineage>
        <taxon>Eukaryota</taxon>
        <taxon>Viridiplantae</taxon>
        <taxon>Streptophyta</taxon>
        <taxon>Embryophyta</taxon>
        <taxon>Tracheophyta</taxon>
        <taxon>Spermatophyta</taxon>
        <taxon>Magnoliopsida</taxon>
        <taxon>eudicotyledons</taxon>
        <taxon>Gunneridae</taxon>
        <taxon>Pentapetalae</taxon>
        <taxon>rosids</taxon>
        <taxon>fabids</taxon>
        <taxon>Fabales</taxon>
        <taxon>Fabaceae</taxon>
        <taxon>Papilionoideae</taxon>
        <taxon>50 kb inversion clade</taxon>
        <taxon>NPAAA clade</taxon>
        <taxon>Hologalegina</taxon>
        <taxon>IRL clade</taxon>
        <taxon>Trifolieae</taxon>
        <taxon>Medicago</taxon>
    </lineage>
</organism>
<sequence>MFYSLGGWKVSFIEMGDFMWYIHTHGNSCAKNVLFFLSKKTTIRSFFSLTMLSNQINKFQP</sequence>
<reference evidence="1" key="2">
    <citation type="submission" date="2007-03" db="EMBL/GenBank/DDBJ databases">
        <authorList>
            <consortium name="The International Medicago Genome Annotation Group"/>
        </authorList>
    </citation>
    <scope>NUCLEOTIDE SEQUENCE</scope>
</reference>